<protein>
    <submittedName>
        <fullName evidence="3">CPBP family intramembrane glutamic endopeptidase</fullName>
        <ecNumber evidence="3">3.4.-.-</ecNumber>
    </submittedName>
</protein>
<reference evidence="4" key="1">
    <citation type="journal article" date="2019" name="Int. J. Syst. Evol. Microbiol.">
        <title>The Global Catalogue of Microorganisms (GCM) 10K type strain sequencing project: providing services to taxonomists for standard genome sequencing and annotation.</title>
        <authorList>
            <consortium name="The Broad Institute Genomics Platform"/>
            <consortium name="The Broad Institute Genome Sequencing Center for Infectious Disease"/>
            <person name="Wu L."/>
            <person name="Ma J."/>
        </authorList>
    </citation>
    <scope>NUCLEOTIDE SEQUENCE [LARGE SCALE GENOMIC DNA]</scope>
    <source>
        <strain evidence="4">CGMCC 1.10992</strain>
    </source>
</reference>
<dbReference type="GO" id="GO:0016787">
    <property type="term" value="F:hydrolase activity"/>
    <property type="evidence" value="ECO:0007669"/>
    <property type="project" value="UniProtKB-KW"/>
</dbReference>
<name>A0ABW4XR78_9GAMM</name>
<evidence type="ECO:0000256" key="1">
    <source>
        <dbReference type="SAM" id="Phobius"/>
    </source>
</evidence>
<feature type="domain" description="CAAX prenyl protease 2/Lysostaphin resistance protein A-like" evidence="2">
    <location>
        <begin position="109"/>
        <end position="198"/>
    </location>
</feature>
<dbReference type="Proteomes" id="UP001597380">
    <property type="component" value="Unassembled WGS sequence"/>
</dbReference>
<keyword evidence="1" id="KW-1133">Transmembrane helix</keyword>
<sequence length="213" mass="24940">MVRYPIAVTQDNALHNRKLIYEFSLLFFALPLLITIAPSGESKLLLIVAAVVYCFVRFQPLKGLRPVPARHITESLVRFLLLALLATLLVAMFLPEKFGQQPESDTYRWLIGLALYPLVSVWPQEFIFRRFLFLRYRRIFQSKTQLLLFSSLAFAWAHLFYLEPATLIFTFVAGWIFGVTYLKCRRLWPVILEHTLYGWWLLTIGLGDLVYYQ</sequence>
<dbReference type="RefSeq" id="WP_345340634.1">
    <property type="nucleotide sequence ID" value="NZ_BAABLI010000015.1"/>
</dbReference>
<evidence type="ECO:0000313" key="4">
    <source>
        <dbReference type="Proteomes" id="UP001597380"/>
    </source>
</evidence>
<dbReference type="EC" id="3.4.-.-" evidence="3"/>
<dbReference type="Pfam" id="PF02517">
    <property type="entry name" value="Rce1-like"/>
    <property type="match status" value="1"/>
</dbReference>
<evidence type="ECO:0000313" key="3">
    <source>
        <dbReference type="EMBL" id="MFD2097472.1"/>
    </source>
</evidence>
<feature type="transmembrane region" description="Helical" evidence="1">
    <location>
        <begin position="144"/>
        <end position="161"/>
    </location>
</feature>
<feature type="transmembrane region" description="Helical" evidence="1">
    <location>
        <begin position="20"/>
        <end position="38"/>
    </location>
</feature>
<keyword evidence="4" id="KW-1185">Reference proteome</keyword>
<keyword evidence="1" id="KW-0472">Membrane</keyword>
<proteinExistence type="predicted"/>
<accession>A0ABW4XR78</accession>
<feature type="transmembrane region" description="Helical" evidence="1">
    <location>
        <begin position="76"/>
        <end position="94"/>
    </location>
</feature>
<organism evidence="3 4">
    <name type="scientific">Corallincola platygyrae</name>
    <dbReference type="NCBI Taxonomy" id="1193278"/>
    <lineage>
        <taxon>Bacteria</taxon>
        <taxon>Pseudomonadati</taxon>
        <taxon>Pseudomonadota</taxon>
        <taxon>Gammaproteobacteria</taxon>
        <taxon>Alteromonadales</taxon>
        <taxon>Psychromonadaceae</taxon>
        <taxon>Corallincola</taxon>
    </lineage>
</organism>
<feature type="transmembrane region" description="Helical" evidence="1">
    <location>
        <begin position="106"/>
        <end position="123"/>
    </location>
</feature>
<feature type="transmembrane region" description="Helical" evidence="1">
    <location>
        <begin position="44"/>
        <end position="64"/>
    </location>
</feature>
<keyword evidence="3" id="KW-0378">Hydrolase</keyword>
<feature type="transmembrane region" description="Helical" evidence="1">
    <location>
        <begin position="196"/>
        <end position="212"/>
    </location>
</feature>
<dbReference type="InterPro" id="IPR003675">
    <property type="entry name" value="Rce1/LyrA-like_dom"/>
</dbReference>
<evidence type="ECO:0000259" key="2">
    <source>
        <dbReference type="Pfam" id="PF02517"/>
    </source>
</evidence>
<dbReference type="EMBL" id="JBHUHT010000017">
    <property type="protein sequence ID" value="MFD2097472.1"/>
    <property type="molecule type" value="Genomic_DNA"/>
</dbReference>
<comment type="caution">
    <text evidence="3">The sequence shown here is derived from an EMBL/GenBank/DDBJ whole genome shotgun (WGS) entry which is preliminary data.</text>
</comment>
<keyword evidence="1" id="KW-0812">Transmembrane</keyword>
<gene>
    <name evidence="3" type="ORF">ACFSJ3_15850</name>
</gene>